<dbReference type="EMBL" id="JAAZSR010000047">
    <property type="protein sequence ID" value="NKX49908.1"/>
    <property type="molecule type" value="Genomic_DNA"/>
</dbReference>
<dbReference type="Pfam" id="PF00764">
    <property type="entry name" value="Arginosuc_synth"/>
    <property type="match status" value="1"/>
</dbReference>
<dbReference type="InterPro" id="IPR048267">
    <property type="entry name" value="Arginosuc_syn_N"/>
</dbReference>
<keyword evidence="8" id="KW-0963">Cytoplasm</keyword>
<dbReference type="InterPro" id="IPR014729">
    <property type="entry name" value="Rossmann-like_a/b/a_fold"/>
</dbReference>
<evidence type="ECO:0000259" key="10">
    <source>
        <dbReference type="Pfam" id="PF20979"/>
    </source>
</evidence>
<evidence type="ECO:0000256" key="8">
    <source>
        <dbReference type="HAMAP-Rule" id="MF_00005"/>
    </source>
</evidence>
<accession>A0ABX1JLE3</accession>
<protein>
    <recommendedName>
        <fullName evidence="2 8">Argininosuccinate synthase</fullName>
        <ecNumber evidence="2 8">6.3.4.5</ecNumber>
    </recommendedName>
    <alternativeName>
        <fullName evidence="8">Citrulline--aspartate ligase</fullName>
    </alternativeName>
</protein>
<dbReference type="GO" id="GO:0004055">
    <property type="term" value="F:argininosuccinate synthase activity"/>
    <property type="evidence" value="ECO:0007669"/>
    <property type="project" value="UniProtKB-EC"/>
</dbReference>
<keyword evidence="3 8" id="KW-0055">Arginine biosynthesis</keyword>
<feature type="binding site" evidence="8">
    <location>
        <position position="124"/>
    </location>
    <ligand>
        <name>L-aspartate</name>
        <dbReference type="ChEBI" id="CHEBI:29991"/>
    </ligand>
</feature>
<dbReference type="NCBIfam" id="TIGR00032">
    <property type="entry name" value="argG"/>
    <property type="match status" value="1"/>
</dbReference>
<dbReference type="NCBIfam" id="NF001770">
    <property type="entry name" value="PRK00509.1"/>
    <property type="match status" value="1"/>
</dbReference>
<dbReference type="InterPro" id="IPR048268">
    <property type="entry name" value="Arginosuc_syn_C"/>
</dbReference>
<feature type="domain" description="Arginosuccinate synthase-like N-terminal" evidence="9">
    <location>
        <begin position="4"/>
        <end position="165"/>
    </location>
</feature>
<feature type="domain" description="Arginosuccinate synthase C-terminal" evidence="10">
    <location>
        <begin position="174"/>
        <end position="390"/>
    </location>
</feature>
<keyword evidence="7 8" id="KW-0067">ATP-binding</keyword>
<comment type="caution">
    <text evidence="8">Lacks conserved residue(s) required for the propagation of feature annotation.</text>
</comment>
<comment type="catalytic activity">
    <reaction evidence="8">
        <text>L-citrulline + L-aspartate + ATP = 2-(N(omega)-L-arginino)succinate + AMP + diphosphate + H(+)</text>
        <dbReference type="Rhea" id="RHEA:10932"/>
        <dbReference type="ChEBI" id="CHEBI:15378"/>
        <dbReference type="ChEBI" id="CHEBI:29991"/>
        <dbReference type="ChEBI" id="CHEBI:30616"/>
        <dbReference type="ChEBI" id="CHEBI:33019"/>
        <dbReference type="ChEBI" id="CHEBI:57472"/>
        <dbReference type="ChEBI" id="CHEBI:57743"/>
        <dbReference type="ChEBI" id="CHEBI:456215"/>
        <dbReference type="EC" id="6.3.4.5"/>
    </reaction>
</comment>
<dbReference type="PANTHER" id="PTHR11587:SF2">
    <property type="entry name" value="ARGININOSUCCINATE SYNTHASE"/>
    <property type="match status" value="1"/>
</dbReference>
<dbReference type="Proteomes" id="UP000523795">
    <property type="component" value="Unassembled WGS sequence"/>
</dbReference>
<dbReference type="InterPro" id="IPR024074">
    <property type="entry name" value="AS_cat/multimer_dom_body"/>
</dbReference>
<evidence type="ECO:0000256" key="7">
    <source>
        <dbReference type="ARBA" id="ARBA00022840"/>
    </source>
</evidence>
<dbReference type="Gene3D" id="1.20.5.470">
    <property type="entry name" value="Single helix bin"/>
    <property type="match status" value="1"/>
</dbReference>
<keyword evidence="5 8" id="KW-0028">Amino-acid biosynthesis</keyword>
<comment type="pathway">
    <text evidence="1 8">Amino-acid biosynthesis; L-arginine biosynthesis; L-arginine from L-ornithine and carbamoyl phosphate: step 2/3.</text>
</comment>
<dbReference type="InterPro" id="IPR001518">
    <property type="entry name" value="Arginosuc_synth"/>
</dbReference>
<dbReference type="Gene3D" id="3.40.50.620">
    <property type="entry name" value="HUPs"/>
    <property type="match status" value="1"/>
</dbReference>
<evidence type="ECO:0000256" key="6">
    <source>
        <dbReference type="ARBA" id="ARBA00022741"/>
    </source>
</evidence>
<evidence type="ECO:0000256" key="5">
    <source>
        <dbReference type="ARBA" id="ARBA00022605"/>
    </source>
</evidence>
<evidence type="ECO:0000313" key="11">
    <source>
        <dbReference type="EMBL" id="NKX49908.1"/>
    </source>
</evidence>
<evidence type="ECO:0000256" key="2">
    <source>
        <dbReference type="ARBA" id="ARBA00012286"/>
    </source>
</evidence>
<feature type="binding site" evidence="8">
    <location>
        <begin position="8"/>
        <end position="16"/>
    </location>
    <ligand>
        <name>ATP</name>
        <dbReference type="ChEBI" id="CHEBI:30616"/>
    </ligand>
</feature>
<comment type="subcellular location">
    <subcellularLocation>
        <location evidence="8">Cytoplasm</location>
    </subcellularLocation>
</comment>
<evidence type="ECO:0000259" key="9">
    <source>
        <dbReference type="Pfam" id="PF00764"/>
    </source>
</evidence>
<dbReference type="InterPro" id="IPR023434">
    <property type="entry name" value="Arginosuc_synth_type_1_subfam"/>
</dbReference>
<evidence type="ECO:0000256" key="4">
    <source>
        <dbReference type="ARBA" id="ARBA00022598"/>
    </source>
</evidence>
<feature type="binding site" evidence="8">
    <location>
        <position position="127"/>
    </location>
    <ligand>
        <name>L-citrulline</name>
        <dbReference type="ChEBI" id="CHEBI:57743"/>
    </ligand>
</feature>
<evidence type="ECO:0000313" key="12">
    <source>
        <dbReference type="Proteomes" id="UP000523795"/>
    </source>
</evidence>
<dbReference type="SUPFAM" id="SSF52402">
    <property type="entry name" value="Adenine nucleotide alpha hydrolases-like"/>
    <property type="match status" value="1"/>
</dbReference>
<feature type="binding site" evidence="8">
    <location>
        <position position="259"/>
    </location>
    <ligand>
        <name>L-citrulline</name>
        <dbReference type="ChEBI" id="CHEBI:57743"/>
    </ligand>
</feature>
<gene>
    <name evidence="8" type="primary">argG</name>
    <name evidence="11" type="ORF">HER39_04825</name>
</gene>
<evidence type="ECO:0000256" key="3">
    <source>
        <dbReference type="ARBA" id="ARBA00022571"/>
    </source>
</evidence>
<comment type="caution">
    <text evidence="11">The sequence shown here is derived from an EMBL/GenBank/DDBJ whole genome shotgun (WGS) entry which is preliminary data.</text>
</comment>
<proteinExistence type="inferred from homology"/>
<reference evidence="11 12" key="1">
    <citation type="submission" date="2020-04" db="EMBL/GenBank/DDBJ databases">
        <authorList>
            <person name="Liu S."/>
        </authorList>
    </citation>
    <scope>NUCLEOTIDE SEQUENCE [LARGE SCALE GENOMIC DNA]</scope>
    <source>
        <strain evidence="11 12">CGMCC 1.15091</strain>
    </source>
</reference>
<feature type="binding site" evidence="8">
    <location>
        <position position="123"/>
    </location>
    <ligand>
        <name>L-citrulline</name>
        <dbReference type="ChEBI" id="CHEBI:57743"/>
    </ligand>
</feature>
<evidence type="ECO:0000256" key="1">
    <source>
        <dbReference type="ARBA" id="ARBA00004967"/>
    </source>
</evidence>
<organism evidence="11 12">
    <name type="scientific">Arthrobacter deserti</name>
    <dbReference type="NCBI Taxonomy" id="1742687"/>
    <lineage>
        <taxon>Bacteria</taxon>
        <taxon>Bacillati</taxon>
        <taxon>Actinomycetota</taxon>
        <taxon>Actinomycetes</taxon>
        <taxon>Micrococcales</taxon>
        <taxon>Micrococcaceae</taxon>
        <taxon>Arthrobacter</taxon>
    </lineage>
</organism>
<keyword evidence="6 8" id="KW-0547">Nucleotide-binding</keyword>
<dbReference type="EC" id="6.3.4.5" evidence="2 8"/>
<feature type="binding site" evidence="8">
    <location>
        <position position="271"/>
    </location>
    <ligand>
        <name>L-citrulline</name>
        <dbReference type="ChEBI" id="CHEBI:57743"/>
    </ligand>
</feature>
<comment type="subunit">
    <text evidence="8">Homotetramer.</text>
</comment>
<feature type="binding site" evidence="8">
    <location>
        <position position="175"/>
    </location>
    <ligand>
        <name>L-citrulline</name>
        <dbReference type="ChEBI" id="CHEBI:57743"/>
    </ligand>
</feature>
<dbReference type="SUPFAM" id="SSF69864">
    <property type="entry name" value="Argininosuccinate synthetase, C-terminal domain"/>
    <property type="match status" value="1"/>
</dbReference>
<feature type="binding site" evidence="8">
    <location>
        <position position="87"/>
    </location>
    <ligand>
        <name>L-citrulline</name>
        <dbReference type="ChEBI" id="CHEBI:57743"/>
    </ligand>
</feature>
<name>A0ABX1JLE3_9MICC</name>
<dbReference type="Gene3D" id="3.90.1260.10">
    <property type="entry name" value="Argininosuccinate synthetase, chain A, domain 2"/>
    <property type="match status" value="1"/>
</dbReference>
<dbReference type="CDD" id="cd01999">
    <property type="entry name" value="ASS"/>
    <property type="match status" value="1"/>
</dbReference>
<dbReference type="HAMAP" id="MF_00005">
    <property type="entry name" value="Arg_succ_synth_type1"/>
    <property type="match status" value="1"/>
</dbReference>
<dbReference type="InterPro" id="IPR018223">
    <property type="entry name" value="Arginosuc_synth_CS"/>
</dbReference>
<feature type="binding site" evidence="8">
    <location>
        <position position="119"/>
    </location>
    <ligand>
        <name>L-aspartate</name>
        <dbReference type="ChEBI" id="CHEBI:29991"/>
    </ligand>
</feature>
<keyword evidence="12" id="KW-1185">Reference proteome</keyword>
<dbReference type="PROSITE" id="PS00564">
    <property type="entry name" value="ARGININOSUCCIN_SYN_1"/>
    <property type="match status" value="1"/>
</dbReference>
<keyword evidence="4 8" id="KW-0436">Ligase</keyword>
<feature type="binding site" evidence="8">
    <location>
        <position position="123"/>
    </location>
    <ligand>
        <name>L-aspartate</name>
        <dbReference type="ChEBI" id="CHEBI:29991"/>
    </ligand>
</feature>
<dbReference type="Pfam" id="PF20979">
    <property type="entry name" value="Arginosuc_syn_C"/>
    <property type="match status" value="1"/>
</dbReference>
<dbReference type="PANTHER" id="PTHR11587">
    <property type="entry name" value="ARGININOSUCCINATE SYNTHASE"/>
    <property type="match status" value="1"/>
</dbReference>
<comment type="similarity">
    <text evidence="8">Belongs to the argininosuccinate synthase family. Type 1 subfamily.</text>
</comment>
<sequence length="404" mass="43904">MTDRIVLAYSGGLDTSVAIGWIAEATGAEVIAVADDVGQGGESLETIRQRALDCGAAEAYIADARDEFAAEYCMPALKANALYMDAYPLVSALSRPVIVKHLVAAAREFGATTVSHDCTGKGNDQVRFEVGIQTLGPDLKCIAPVRDLALTRDKAIAYAEEKNLPIVTTKKNPFSIDQNVWGRAVETGFLEDIWNGPTKDVYDYTASPEFTPVADEVVITFKEGVPVALDGQPVTPLQAIQQLNHRAGAQGVGRIDIVEDRLVGIKSREVYVAPGAMALIAAHKELENVTIEREQARFKKTVGQRWTELVYDGQWFSPLKRSLDTFIEDTQQYVSGDIRMELHGGRATVTGRRSDSSLYDFNLATYDTGDAFDQSSARGFIDIFGLSSKVASERDQRGAGAKGE</sequence>